<evidence type="ECO:0000313" key="3">
    <source>
        <dbReference type="Proteomes" id="UP001268542"/>
    </source>
</evidence>
<dbReference type="EMBL" id="JAVYII010000002">
    <property type="protein sequence ID" value="MDT9592669.1"/>
    <property type="molecule type" value="Genomic_DNA"/>
</dbReference>
<protein>
    <submittedName>
        <fullName evidence="2">GNAT family N-acetyltransferase</fullName>
        <ecNumber evidence="2">2.3.1.-</ecNumber>
    </submittedName>
</protein>
<reference evidence="2 3" key="1">
    <citation type="submission" date="2023-08" db="EMBL/GenBank/DDBJ databases">
        <title>Nocardioides seae sp. nov., a bacterium isolated from a soil.</title>
        <authorList>
            <person name="Wang X."/>
        </authorList>
    </citation>
    <scope>NUCLEOTIDE SEQUENCE [LARGE SCALE GENOMIC DNA]</scope>
    <source>
        <strain evidence="2 3">YZH12</strain>
    </source>
</reference>
<dbReference type="InterPro" id="IPR000182">
    <property type="entry name" value="GNAT_dom"/>
</dbReference>
<keyword evidence="2" id="KW-0012">Acyltransferase</keyword>
<proteinExistence type="predicted"/>
<evidence type="ECO:0000259" key="1">
    <source>
        <dbReference type="PROSITE" id="PS51186"/>
    </source>
</evidence>
<dbReference type="Proteomes" id="UP001268542">
    <property type="component" value="Unassembled WGS sequence"/>
</dbReference>
<dbReference type="GO" id="GO:0016746">
    <property type="term" value="F:acyltransferase activity"/>
    <property type="evidence" value="ECO:0007669"/>
    <property type="project" value="UniProtKB-KW"/>
</dbReference>
<dbReference type="Pfam" id="PF00583">
    <property type="entry name" value="Acetyltransf_1"/>
    <property type="match status" value="1"/>
</dbReference>
<comment type="caution">
    <text evidence="2">The sequence shown here is derived from an EMBL/GenBank/DDBJ whole genome shotgun (WGS) entry which is preliminary data.</text>
</comment>
<accession>A0ABU3PTZ6</accession>
<dbReference type="Gene3D" id="3.40.630.30">
    <property type="match status" value="1"/>
</dbReference>
<evidence type="ECO:0000313" key="2">
    <source>
        <dbReference type="EMBL" id="MDT9592669.1"/>
    </source>
</evidence>
<dbReference type="EC" id="2.3.1.-" evidence="2"/>
<dbReference type="RefSeq" id="WP_315732092.1">
    <property type="nucleotide sequence ID" value="NZ_JAVYII010000002.1"/>
</dbReference>
<keyword evidence="3" id="KW-1185">Reference proteome</keyword>
<gene>
    <name evidence="2" type="ORF">RDV89_06305</name>
</gene>
<name>A0ABU3PTZ6_9ACTN</name>
<dbReference type="InterPro" id="IPR016181">
    <property type="entry name" value="Acyl_CoA_acyltransferase"/>
</dbReference>
<keyword evidence="2" id="KW-0808">Transferase</keyword>
<dbReference type="PROSITE" id="PS51186">
    <property type="entry name" value="GNAT"/>
    <property type="match status" value="1"/>
</dbReference>
<dbReference type="SUPFAM" id="SSF55729">
    <property type="entry name" value="Acyl-CoA N-acyltransferases (Nat)"/>
    <property type="match status" value="1"/>
</dbReference>
<organism evidence="2 3">
    <name type="scientific">Nocardioides imazamoxiresistens</name>
    <dbReference type="NCBI Taxonomy" id="3231893"/>
    <lineage>
        <taxon>Bacteria</taxon>
        <taxon>Bacillati</taxon>
        <taxon>Actinomycetota</taxon>
        <taxon>Actinomycetes</taxon>
        <taxon>Propionibacteriales</taxon>
        <taxon>Nocardioidaceae</taxon>
        <taxon>Nocardioides</taxon>
    </lineage>
</organism>
<sequence length="225" mass="24333">MAVEDLDVVVRLHRRAFPDNVVGRFGGALLERYYRSFVTSPEAVATVATDDEGAPVGYLVGVLATDHHRRWVREHHLRALLAAALPALLQHPVLAAGLLRRRLVVRLRALAGRLRPRAAGGTVVEVAPTVDGSSVARVRPGPVAVLSHVAVEPGARGGGAGSSLIDHFEQVAERRGAARMCLATAEDGGAGALYERRGWRLQARRRTFDGRHLRIYERTVGGTSR</sequence>
<feature type="domain" description="N-acetyltransferase" evidence="1">
    <location>
        <begin position="75"/>
        <end position="220"/>
    </location>
</feature>